<keyword evidence="4 8" id="KW-1133">Transmembrane helix</keyword>
<keyword evidence="3 8" id="KW-0812">Transmembrane</keyword>
<protein>
    <submittedName>
        <fullName evidence="9">Neuropeptide FF receptor 1</fullName>
    </submittedName>
</protein>
<reference evidence="9 10" key="1">
    <citation type="submission" date="2019-04" db="EMBL/GenBank/DDBJ databases">
        <title>Annotation for the trematode Fasciola gigantica.</title>
        <authorList>
            <person name="Choi Y.-J."/>
        </authorList>
    </citation>
    <scope>NUCLEOTIDE SEQUENCE [LARGE SCALE GENOMIC DNA]</scope>
    <source>
        <strain evidence="9">Uganda_cow_1</strain>
    </source>
</reference>
<keyword evidence="10" id="KW-1185">Reference proteome</keyword>
<sequence>MYEVIRVNVTMLEYVWYRVTQKIQIVSYVFCILSVTVLYILIYSSVSKVFKKRKQLIGRRIKSPTTRTENYLNSPPEPEVLHINRVQCTKDQMLTVRNQTLPADLNRSDCSRSTKQSRTDSTGSNNYITLSHPGPCATPELFPEGDKPVILPLAEKSEKDKLVSDVARNMEEAETKVSQISSRKLTSESVMPQIQIMAEPASGGFPTPVDPENRSCVFNGERSKLSVRNLTDSVTFQNLKTAAMLFVVAIVYIVAFLPAMLMANELITLYLPVFYLYYVNNAINPIVYGFMNPNFRADIRKLFVQKCRCI</sequence>
<dbReference type="Gene3D" id="1.20.1070.10">
    <property type="entry name" value="Rhodopsin 7-helix transmembrane proteins"/>
    <property type="match status" value="1"/>
</dbReference>
<gene>
    <name evidence="9" type="ORF">FGIG_10634</name>
</gene>
<dbReference type="GO" id="GO:0042277">
    <property type="term" value="F:peptide binding"/>
    <property type="evidence" value="ECO:0007669"/>
    <property type="project" value="TreeGrafter"/>
</dbReference>
<feature type="compositionally biased region" description="Polar residues" evidence="7">
    <location>
        <begin position="113"/>
        <end position="129"/>
    </location>
</feature>
<dbReference type="InterPro" id="IPR000276">
    <property type="entry name" value="GPCR_Rhodpsn"/>
</dbReference>
<evidence type="ECO:0000256" key="6">
    <source>
        <dbReference type="ARBA" id="ARBA00023170"/>
    </source>
</evidence>
<dbReference type="SUPFAM" id="SSF81321">
    <property type="entry name" value="Family A G protein-coupled receptor-like"/>
    <property type="match status" value="1"/>
</dbReference>
<feature type="transmembrane region" description="Helical" evidence="8">
    <location>
        <begin position="269"/>
        <end position="291"/>
    </location>
</feature>
<evidence type="ECO:0000256" key="7">
    <source>
        <dbReference type="SAM" id="MobiDB-lite"/>
    </source>
</evidence>
<name>A0A504YD10_FASGI</name>
<organism evidence="9 10">
    <name type="scientific">Fasciola gigantica</name>
    <name type="common">Giant liver fluke</name>
    <dbReference type="NCBI Taxonomy" id="46835"/>
    <lineage>
        <taxon>Eukaryota</taxon>
        <taxon>Metazoa</taxon>
        <taxon>Spiralia</taxon>
        <taxon>Lophotrochozoa</taxon>
        <taxon>Platyhelminthes</taxon>
        <taxon>Trematoda</taxon>
        <taxon>Digenea</taxon>
        <taxon>Plagiorchiida</taxon>
        <taxon>Echinostomata</taxon>
        <taxon>Echinostomatoidea</taxon>
        <taxon>Fasciolidae</taxon>
        <taxon>Fasciola</taxon>
    </lineage>
</organism>
<dbReference type="GO" id="GO:0005886">
    <property type="term" value="C:plasma membrane"/>
    <property type="evidence" value="ECO:0007669"/>
    <property type="project" value="UniProtKB-SubCell"/>
</dbReference>
<keyword evidence="2" id="KW-1003">Cell membrane</keyword>
<dbReference type="GO" id="GO:0032870">
    <property type="term" value="P:cellular response to hormone stimulus"/>
    <property type="evidence" value="ECO:0007669"/>
    <property type="project" value="TreeGrafter"/>
</dbReference>
<comment type="subcellular location">
    <subcellularLocation>
        <location evidence="1">Cell membrane</location>
        <topology evidence="1">Multi-pass membrane protein</topology>
    </subcellularLocation>
</comment>
<keyword evidence="6 9" id="KW-0675">Receptor</keyword>
<evidence type="ECO:0000313" key="10">
    <source>
        <dbReference type="Proteomes" id="UP000316759"/>
    </source>
</evidence>
<dbReference type="OrthoDB" id="5969463at2759"/>
<dbReference type="PANTHER" id="PTHR24241">
    <property type="entry name" value="NEUROPEPTIDE RECEPTOR-RELATED G-PROTEIN COUPLED RECEPTOR"/>
    <property type="match status" value="1"/>
</dbReference>
<evidence type="ECO:0000256" key="1">
    <source>
        <dbReference type="ARBA" id="ARBA00004651"/>
    </source>
</evidence>
<dbReference type="EMBL" id="SUNJ01011362">
    <property type="protein sequence ID" value="TPP58943.1"/>
    <property type="molecule type" value="Genomic_DNA"/>
</dbReference>
<keyword evidence="5 8" id="KW-0472">Membrane</keyword>
<evidence type="ECO:0000256" key="2">
    <source>
        <dbReference type="ARBA" id="ARBA00022475"/>
    </source>
</evidence>
<accession>A0A504YD10</accession>
<evidence type="ECO:0000256" key="5">
    <source>
        <dbReference type="ARBA" id="ARBA00023136"/>
    </source>
</evidence>
<dbReference type="STRING" id="46835.A0A504YD10"/>
<dbReference type="PANTHER" id="PTHR24241:SF76">
    <property type="entry name" value="NEUROPEPTIDE SIFAMIDE RECEPTOR"/>
    <property type="match status" value="1"/>
</dbReference>
<proteinExistence type="predicted"/>
<evidence type="ECO:0000313" key="9">
    <source>
        <dbReference type="EMBL" id="TPP58943.1"/>
    </source>
</evidence>
<feature type="transmembrane region" description="Helical" evidence="8">
    <location>
        <begin position="25"/>
        <end position="46"/>
    </location>
</feature>
<evidence type="ECO:0000256" key="4">
    <source>
        <dbReference type="ARBA" id="ARBA00022989"/>
    </source>
</evidence>
<evidence type="ECO:0000256" key="8">
    <source>
        <dbReference type="SAM" id="Phobius"/>
    </source>
</evidence>
<comment type="caution">
    <text evidence="9">The sequence shown here is derived from an EMBL/GenBank/DDBJ whole genome shotgun (WGS) entry which is preliminary data.</text>
</comment>
<dbReference type="PRINTS" id="PR00237">
    <property type="entry name" value="GPCRRHODOPSN"/>
</dbReference>
<dbReference type="AlphaFoldDB" id="A0A504YD10"/>
<feature type="transmembrane region" description="Helical" evidence="8">
    <location>
        <begin position="242"/>
        <end position="263"/>
    </location>
</feature>
<dbReference type="Proteomes" id="UP000316759">
    <property type="component" value="Unassembled WGS sequence"/>
</dbReference>
<evidence type="ECO:0000256" key="3">
    <source>
        <dbReference type="ARBA" id="ARBA00022692"/>
    </source>
</evidence>
<feature type="region of interest" description="Disordered" evidence="7">
    <location>
        <begin position="105"/>
        <end position="129"/>
    </location>
</feature>
<dbReference type="GO" id="GO:0004930">
    <property type="term" value="F:G protein-coupled receptor activity"/>
    <property type="evidence" value="ECO:0007669"/>
    <property type="project" value="InterPro"/>
</dbReference>